<protein>
    <submittedName>
        <fullName evidence="1">Uncharacterized protein</fullName>
    </submittedName>
</protein>
<evidence type="ECO:0000313" key="1">
    <source>
        <dbReference type="EMBL" id="KAK6628914.1"/>
    </source>
</evidence>
<organism evidence="1 2">
    <name type="scientific">Polyplax serrata</name>
    <name type="common">Common mouse louse</name>
    <dbReference type="NCBI Taxonomy" id="468196"/>
    <lineage>
        <taxon>Eukaryota</taxon>
        <taxon>Metazoa</taxon>
        <taxon>Ecdysozoa</taxon>
        <taxon>Arthropoda</taxon>
        <taxon>Hexapoda</taxon>
        <taxon>Insecta</taxon>
        <taxon>Pterygota</taxon>
        <taxon>Neoptera</taxon>
        <taxon>Paraneoptera</taxon>
        <taxon>Psocodea</taxon>
        <taxon>Troctomorpha</taxon>
        <taxon>Phthiraptera</taxon>
        <taxon>Anoplura</taxon>
        <taxon>Polyplacidae</taxon>
        <taxon>Polyplax</taxon>
    </lineage>
</organism>
<proteinExistence type="predicted"/>
<dbReference type="AlphaFoldDB" id="A0AAN8S668"/>
<gene>
    <name evidence="1" type="ORF">RUM43_002731</name>
</gene>
<dbReference type="EMBL" id="JAWJWE010000036">
    <property type="protein sequence ID" value="KAK6628914.1"/>
    <property type="molecule type" value="Genomic_DNA"/>
</dbReference>
<evidence type="ECO:0000313" key="2">
    <source>
        <dbReference type="Proteomes" id="UP001372834"/>
    </source>
</evidence>
<sequence length="109" mass="12406">MPILGKFRSTPEEEGDGNLLMDKRMNAFPGAWETSDFSLPTKYRLRDLLLGDFAFNDDGESSAQRCTGRLNRFEEQLLNARKANDKFASMFSTILFDGENDLGLAEKRF</sequence>
<comment type="caution">
    <text evidence="1">The sequence shown here is derived from an EMBL/GenBank/DDBJ whole genome shotgun (WGS) entry which is preliminary data.</text>
</comment>
<name>A0AAN8S668_POLSC</name>
<accession>A0AAN8S668</accession>
<dbReference type="Proteomes" id="UP001372834">
    <property type="component" value="Unassembled WGS sequence"/>
</dbReference>
<reference evidence="1 2" key="1">
    <citation type="submission" date="2023-10" db="EMBL/GenBank/DDBJ databases">
        <title>Genomes of two closely related lineages of the louse Polyplax serrata with different host specificities.</title>
        <authorList>
            <person name="Martinu J."/>
            <person name="Tarabai H."/>
            <person name="Stefka J."/>
            <person name="Hypsa V."/>
        </authorList>
    </citation>
    <scope>NUCLEOTIDE SEQUENCE [LARGE SCALE GENOMIC DNA]</scope>
    <source>
        <strain evidence="1">HR10_N</strain>
    </source>
</reference>